<gene>
    <name evidence="11" type="ORF">SAMN04487997_2566</name>
</gene>
<dbReference type="CDD" id="cd00730">
    <property type="entry name" value="rubredoxin"/>
    <property type="match status" value="1"/>
</dbReference>
<dbReference type="AlphaFoldDB" id="A0A1H6WMQ5"/>
<evidence type="ECO:0000256" key="8">
    <source>
        <dbReference type="PIRNR" id="PIRNR000071"/>
    </source>
</evidence>
<proteinExistence type="inferred from homology"/>
<dbReference type="EMBL" id="FNYC01000005">
    <property type="protein sequence ID" value="SEJ15467.1"/>
    <property type="molecule type" value="Genomic_DNA"/>
</dbReference>
<dbReference type="InterPro" id="IPR024935">
    <property type="entry name" value="Rubredoxin_dom"/>
</dbReference>
<evidence type="ECO:0000256" key="6">
    <source>
        <dbReference type="ARBA" id="ARBA00022982"/>
    </source>
</evidence>
<dbReference type="GO" id="GO:0005506">
    <property type="term" value="F:iron ion binding"/>
    <property type="evidence" value="ECO:0007669"/>
    <property type="project" value="InterPro"/>
</dbReference>
<dbReference type="Proteomes" id="UP000199420">
    <property type="component" value="Unassembled WGS sequence"/>
</dbReference>
<evidence type="ECO:0000256" key="9">
    <source>
        <dbReference type="PIRSR" id="PIRSR000071-1"/>
    </source>
</evidence>
<comment type="function">
    <text evidence="1">Involved in the hydrocarbon hydroxylating system, which transfers electrons from NADH to rubredoxin reductase and then through rubredoxin to alkane 1 monooxygenase.</text>
</comment>
<comment type="cofactor">
    <cofactor evidence="8 9">
        <name>Fe(3+)</name>
        <dbReference type="ChEBI" id="CHEBI:29034"/>
    </cofactor>
    <text evidence="8 9">Binds 1 Fe(3+) ion per subunit.</text>
</comment>
<comment type="pathway">
    <text evidence="2">Hydrocarbon metabolism; alkane degradation.</text>
</comment>
<protein>
    <recommendedName>
        <fullName evidence="8">Rubredoxin</fullName>
    </recommendedName>
</protein>
<dbReference type="PROSITE" id="PS50903">
    <property type="entry name" value="RUBREDOXIN_LIKE"/>
    <property type="match status" value="1"/>
</dbReference>
<keyword evidence="6 8" id="KW-0249">Electron transport</keyword>
<feature type="binding site" evidence="9">
    <location>
        <position position="35"/>
    </location>
    <ligand>
        <name>Fe cation</name>
        <dbReference type="ChEBI" id="CHEBI:24875"/>
    </ligand>
</feature>
<dbReference type="GO" id="GO:0009055">
    <property type="term" value="F:electron transfer activity"/>
    <property type="evidence" value="ECO:0007669"/>
    <property type="project" value="InterPro"/>
</dbReference>
<keyword evidence="5 8" id="KW-0479">Metal-binding</keyword>
<feature type="binding site" evidence="9">
    <location>
        <position position="2"/>
    </location>
    <ligand>
        <name>Fe cation</name>
        <dbReference type="ChEBI" id="CHEBI:24875"/>
    </ligand>
</feature>
<dbReference type="PIRSF" id="PIRSF000071">
    <property type="entry name" value="Rubredoxin"/>
    <property type="match status" value="1"/>
</dbReference>
<dbReference type="FunFam" id="2.20.28.10:FF:000001">
    <property type="entry name" value="Rubredoxin"/>
    <property type="match status" value="1"/>
</dbReference>
<organism evidence="11 12">
    <name type="scientific">Frateuria terrea</name>
    <dbReference type="NCBI Taxonomy" id="529704"/>
    <lineage>
        <taxon>Bacteria</taxon>
        <taxon>Pseudomonadati</taxon>
        <taxon>Pseudomonadota</taxon>
        <taxon>Gammaproteobacteria</taxon>
        <taxon>Lysobacterales</taxon>
        <taxon>Rhodanobacteraceae</taxon>
        <taxon>Frateuria</taxon>
    </lineage>
</organism>
<dbReference type="PANTHER" id="PTHR47627:SF1">
    <property type="entry name" value="RUBREDOXIN-1-RELATED"/>
    <property type="match status" value="1"/>
</dbReference>
<dbReference type="InterPro" id="IPR024934">
    <property type="entry name" value="Rubredoxin-like_dom"/>
</dbReference>
<accession>A0A1H6WMQ5</accession>
<dbReference type="InterPro" id="IPR050526">
    <property type="entry name" value="Rubredoxin_ET"/>
</dbReference>
<dbReference type="InterPro" id="IPR018527">
    <property type="entry name" value="Rubredoxin_Fe_BS"/>
</dbReference>
<evidence type="ECO:0000256" key="5">
    <source>
        <dbReference type="ARBA" id="ARBA00022723"/>
    </source>
</evidence>
<evidence type="ECO:0000256" key="3">
    <source>
        <dbReference type="ARBA" id="ARBA00005337"/>
    </source>
</evidence>
<keyword evidence="4 8" id="KW-0813">Transport</keyword>
<evidence type="ECO:0000313" key="12">
    <source>
        <dbReference type="Proteomes" id="UP000199420"/>
    </source>
</evidence>
<evidence type="ECO:0000256" key="4">
    <source>
        <dbReference type="ARBA" id="ARBA00022448"/>
    </source>
</evidence>
<evidence type="ECO:0000256" key="7">
    <source>
        <dbReference type="ARBA" id="ARBA00023004"/>
    </source>
</evidence>
<evidence type="ECO:0000256" key="1">
    <source>
        <dbReference type="ARBA" id="ARBA00002792"/>
    </source>
</evidence>
<name>A0A1H6WMQ5_9GAMM</name>
<dbReference type="SUPFAM" id="SSF57802">
    <property type="entry name" value="Rubredoxin-like"/>
    <property type="match status" value="1"/>
</dbReference>
<evidence type="ECO:0000256" key="2">
    <source>
        <dbReference type="ARBA" id="ARBA00004933"/>
    </source>
</evidence>
<dbReference type="PANTHER" id="PTHR47627">
    <property type="entry name" value="RUBREDOXIN"/>
    <property type="match status" value="1"/>
</dbReference>
<dbReference type="Pfam" id="PF00301">
    <property type="entry name" value="Rubredoxin"/>
    <property type="match status" value="1"/>
</dbReference>
<keyword evidence="7 8" id="KW-0408">Iron</keyword>
<evidence type="ECO:0000259" key="10">
    <source>
        <dbReference type="PROSITE" id="PS50903"/>
    </source>
</evidence>
<comment type="similarity">
    <text evidence="3 8">Belongs to the rubredoxin family.</text>
</comment>
<sequence>MCVVCGFIYDEALGLPEEEIEPGTRWEDVPDTWTCPDCGATKDDFEMVEID</sequence>
<keyword evidence="12" id="KW-1185">Reference proteome</keyword>
<dbReference type="PROSITE" id="PS00202">
    <property type="entry name" value="RUBREDOXIN"/>
    <property type="match status" value="1"/>
</dbReference>
<dbReference type="GO" id="GO:0043448">
    <property type="term" value="P:alkane catabolic process"/>
    <property type="evidence" value="ECO:0007669"/>
    <property type="project" value="TreeGrafter"/>
</dbReference>
<dbReference type="InterPro" id="IPR024922">
    <property type="entry name" value="Rubredoxin"/>
</dbReference>
<reference evidence="11 12" key="1">
    <citation type="submission" date="2016-10" db="EMBL/GenBank/DDBJ databases">
        <authorList>
            <person name="de Groot N.N."/>
        </authorList>
    </citation>
    <scope>NUCLEOTIDE SEQUENCE [LARGE SCALE GENOMIC DNA]</scope>
    <source>
        <strain evidence="11 12">DSM 26515</strain>
    </source>
</reference>
<evidence type="ECO:0000313" key="11">
    <source>
        <dbReference type="EMBL" id="SEJ15467.1"/>
    </source>
</evidence>
<feature type="binding site" evidence="9">
    <location>
        <position position="5"/>
    </location>
    <ligand>
        <name>Fe cation</name>
        <dbReference type="ChEBI" id="CHEBI:24875"/>
    </ligand>
</feature>
<dbReference type="Gene3D" id="2.20.28.10">
    <property type="match status" value="1"/>
</dbReference>
<feature type="domain" description="Rubredoxin-like" evidence="10">
    <location>
        <begin position="2"/>
        <end position="48"/>
    </location>
</feature>
<feature type="binding site" evidence="9">
    <location>
        <position position="38"/>
    </location>
    <ligand>
        <name>Fe cation</name>
        <dbReference type="ChEBI" id="CHEBI:24875"/>
    </ligand>
</feature>
<dbReference type="STRING" id="529704.SAMN02927913_2543"/>